<dbReference type="EMBL" id="JARQWQ010000035">
    <property type="protein sequence ID" value="KAK2560674.1"/>
    <property type="molecule type" value="Genomic_DNA"/>
</dbReference>
<organism evidence="1 2">
    <name type="scientific">Acropora cervicornis</name>
    <name type="common">Staghorn coral</name>
    <dbReference type="NCBI Taxonomy" id="6130"/>
    <lineage>
        <taxon>Eukaryota</taxon>
        <taxon>Metazoa</taxon>
        <taxon>Cnidaria</taxon>
        <taxon>Anthozoa</taxon>
        <taxon>Hexacorallia</taxon>
        <taxon>Scleractinia</taxon>
        <taxon>Astrocoeniina</taxon>
        <taxon>Acroporidae</taxon>
        <taxon>Acropora</taxon>
    </lineage>
</organism>
<protein>
    <submittedName>
        <fullName evidence="1">Uncharacterized protein</fullName>
    </submittedName>
</protein>
<proteinExistence type="predicted"/>
<comment type="caution">
    <text evidence="1">The sequence shown here is derived from an EMBL/GenBank/DDBJ whole genome shotgun (WGS) entry which is preliminary data.</text>
</comment>
<name>A0AAD9V479_ACRCE</name>
<sequence length="96" mass="10630">MPIKLNSDLEGEKIAELSSYGKLDLPLHQRTLLCGHEISVSGRQLENVVAHCGASPAFYAAQERMILNFHNKQDPGKNCTYDGSVALEKAQRKSNF</sequence>
<reference evidence="1" key="1">
    <citation type="journal article" date="2023" name="G3 (Bethesda)">
        <title>Whole genome assembly and annotation of the endangered Caribbean coral Acropora cervicornis.</title>
        <authorList>
            <person name="Selwyn J.D."/>
            <person name="Vollmer S.V."/>
        </authorList>
    </citation>
    <scope>NUCLEOTIDE SEQUENCE</scope>
    <source>
        <strain evidence="1">K2</strain>
    </source>
</reference>
<keyword evidence="2" id="KW-1185">Reference proteome</keyword>
<gene>
    <name evidence="1" type="ORF">P5673_016436</name>
</gene>
<evidence type="ECO:0000313" key="1">
    <source>
        <dbReference type="EMBL" id="KAK2560674.1"/>
    </source>
</evidence>
<reference evidence="1" key="2">
    <citation type="journal article" date="2023" name="Science">
        <title>Genomic signatures of disease resistance in endangered staghorn corals.</title>
        <authorList>
            <person name="Vollmer S.V."/>
            <person name="Selwyn J.D."/>
            <person name="Despard B.A."/>
            <person name="Roesel C.L."/>
        </authorList>
    </citation>
    <scope>NUCLEOTIDE SEQUENCE</scope>
    <source>
        <strain evidence="1">K2</strain>
    </source>
</reference>
<dbReference type="Proteomes" id="UP001249851">
    <property type="component" value="Unassembled WGS sequence"/>
</dbReference>
<evidence type="ECO:0000313" key="2">
    <source>
        <dbReference type="Proteomes" id="UP001249851"/>
    </source>
</evidence>
<dbReference type="AlphaFoldDB" id="A0AAD9V479"/>
<accession>A0AAD9V479</accession>